<name>J9FZ43_9ZZZZ</name>
<comment type="caution">
    <text evidence="1">The sequence shown here is derived from an EMBL/GenBank/DDBJ whole genome shotgun (WGS) entry which is preliminary data.</text>
</comment>
<proteinExistence type="predicted"/>
<organism evidence="1">
    <name type="scientific">gut metagenome</name>
    <dbReference type="NCBI Taxonomy" id="749906"/>
    <lineage>
        <taxon>unclassified sequences</taxon>
        <taxon>metagenomes</taxon>
        <taxon>organismal metagenomes</taxon>
    </lineage>
</organism>
<gene>
    <name evidence="1" type="ORF">EVA_11646</name>
</gene>
<evidence type="ECO:0000313" key="1">
    <source>
        <dbReference type="EMBL" id="EJX00247.1"/>
    </source>
</evidence>
<protein>
    <submittedName>
        <fullName evidence="1">Uncharacterized protein</fullName>
    </submittedName>
</protein>
<dbReference type="EMBL" id="AMCI01003458">
    <property type="protein sequence ID" value="EJX00247.1"/>
    <property type="molecule type" value="Genomic_DNA"/>
</dbReference>
<dbReference type="AlphaFoldDB" id="J9FZ43"/>
<sequence>MVIGRFKMDIVTSPSRFLALRTDIHPMPILVGTLVCREPHIPVDTIRTVLGL</sequence>
<accession>J9FZ43</accession>
<reference evidence="1" key="1">
    <citation type="journal article" date="2012" name="PLoS ONE">
        <title>Gene sets for utilization of primary and secondary nutrition supplies in the distal gut of endangered iberian lynx.</title>
        <authorList>
            <person name="Alcaide M."/>
            <person name="Messina E."/>
            <person name="Richter M."/>
            <person name="Bargiela R."/>
            <person name="Peplies J."/>
            <person name="Huws S.A."/>
            <person name="Newbold C.J."/>
            <person name="Golyshin P.N."/>
            <person name="Simon M.A."/>
            <person name="Lopez G."/>
            <person name="Yakimov M.M."/>
            <person name="Ferrer M."/>
        </authorList>
    </citation>
    <scope>NUCLEOTIDE SEQUENCE</scope>
</reference>